<sequence>MGRGRNIFIVAGEVSGDMAAASLAAEIVRLDPAAALRGVGGPRMAAAGVTVLLESSTWSAIGHVDPLLQLRTHLRRLRQVEELIRRDAPAVLLLVDFAAFNLRMAERLRGAFPVVFYFPPMVSVRRGNRAAKVARLRMRLLATLRREADAYRAAGADVEFVGHPAVDVVRPFMDGAAARRRFGVPADAPVLGLMPGSRSQEIRAHLPVMLAAARRLLEIRPALWFLLPVPTEVLARLVEAPVMASGLPVRVVPEIYDAMAASDVLVAATGTATLEAAVLGVPMVAVYHLPWLSWEIAKRIASVPYAALPNILARQEIVPELLQGRMRSDAIAETVGRLLDDPQRRAAMRTALRQVVADLGPPGAAARAAHHVVMQLSGASIAGHESEG</sequence>
<evidence type="ECO:0000256" key="10">
    <source>
        <dbReference type="NCBIfam" id="TIGR00215"/>
    </source>
</evidence>
<dbReference type="GO" id="GO:0009245">
    <property type="term" value="P:lipid A biosynthetic process"/>
    <property type="evidence" value="ECO:0007669"/>
    <property type="project" value="UniProtKB-UniRule"/>
</dbReference>
<dbReference type="GO" id="GO:0005543">
    <property type="term" value="F:phospholipid binding"/>
    <property type="evidence" value="ECO:0007669"/>
    <property type="project" value="TreeGrafter"/>
</dbReference>
<evidence type="ECO:0000256" key="6">
    <source>
        <dbReference type="ARBA" id="ARBA00022676"/>
    </source>
</evidence>
<keyword evidence="8" id="KW-0443">Lipid metabolism</keyword>
<proteinExistence type="predicted"/>
<dbReference type="Gene3D" id="3.40.50.2000">
    <property type="entry name" value="Glycogen Phosphorylase B"/>
    <property type="match status" value="1"/>
</dbReference>
<dbReference type="SUPFAM" id="SSF53756">
    <property type="entry name" value="UDP-Glycosyltransferase/glycogen phosphorylase"/>
    <property type="match status" value="1"/>
</dbReference>
<evidence type="ECO:0000313" key="12">
    <source>
        <dbReference type="Proteomes" id="UP000319353"/>
    </source>
</evidence>
<organism evidence="11 12">
    <name type="scientific">Candidatus Segetimicrobium genomatis</name>
    <dbReference type="NCBI Taxonomy" id="2569760"/>
    <lineage>
        <taxon>Bacteria</taxon>
        <taxon>Bacillati</taxon>
        <taxon>Candidatus Sysuimicrobiota</taxon>
        <taxon>Candidatus Sysuimicrobiia</taxon>
        <taxon>Candidatus Sysuimicrobiales</taxon>
        <taxon>Candidatus Segetimicrobiaceae</taxon>
        <taxon>Candidatus Segetimicrobium</taxon>
    </lineage>
</organism>
<protein>
    <recommendedName>
        <fullName evidence="3 10">Lipid-A-disaccharide synthase</fullName>
        <ecNumber evidence="2 10">2.4.1.182</ecNumber>
    </recommendedName>
</protein>
<evidence type="ECO:0000256" key="1">
    <source>
        <dbReference type="ARBA" id="ARBA00002056"/>
    </source>
</evidence>
<keyword evidence="5" id="KW-0441">Lipid A biosynthesis</keyword>
<evidence type="ECO:0000256" key="9">
    <source>
        <dbReference type="ARBA" id="ARBA00048975"/>
    </source>
</evidence>
<evidence type="ECO:0000256" key="2">
    <source>
        <dbReference type="ARBA" id="ARBA00012687"/>
    </source>
</evidence>
<dbReference type="Proteomes" id="UP000319353">
    <property type="component" value="Unassembled WGS sequence"/>
</dbReference>
<dbReference type="InterPro" id="IPR003835">
    <property type="entry name" value="Glyco_trans_19"/>
</dbReference>
<dbReference type="Pfam" id="PF02684">
    <property type="entry name" value="LpxB"/>
    <property type="match status" value="1"/>
</dbReference>
<dbReference type="GO" id="GO:0008915">
    <property type="term" value="F:lipid-A-disaccharide synthase activity"/>
    <property type="evidence" value="ECO:0007669"/>
    <property type="project" value="UniProtKB-UniRule"/>
</dbReference>
<evidence type="ECO:0000256" key="3">
    <source>
        <dbReference type="ARBA" id="ARBA00020902"/>
    </source>
</evidence>
<comment type="catalytic activity">
    <reaction evidence="9">
        <text>a lipid X + a UDP-2-N,3-O-bis[(3R)-3-hydroxyacyl]-alpha-D-glucosamine = a lipid A disaccharide + UDP + H(+)</text>
        <dbReference type="Rhea" id="RHEA:67828"/>
        <dbReference type="ChEBI" id="CHEBI:15378"/>
        <dbReference type="ChEBI" id="CHEBI:58223"/>
        <dbReference type="ChEBI" id="CHEBI:137748"/>
        <dbReference type="ChEBI" id="CHEBI:176338"/>
        <dbReference type="ChEBI" id="CHEBI:176343"/>
        <dbReference type="EC" id="2.4.1.182"/>
    </reaction>
</comment>
<keyword evidence="6 11" id="KW-0328">Glycosyltransferase</keyword>
<dbReference type="AlphaFoldDB" id="A0A537LCA1"/>
<dbReference type="GO" id="GO:0016020">
    <property type="term" value="C:membrane"/>
    <property type="evidence" value="ECO:0007669"/>
    <property type="project" value="GOC"/>
</dbReference>
<accession>A0A537LCA1</accession>
<evidence type="ECO:0000313" key="11">
    <source>
        <dbReference type="EMBL" id="TMJ05649.1"/>
    </source>
</evidence>
<evidence type="ECO:0000256" key="7">
    <source>
        <dbReference type="ARBA" id="ARBA00022679"/>
    </source>
</evidence>
<name>A0A537LCA1_9BACT</name>
<dbReference type="NCBIfam" id="TIGR00215">
    <property type="entry name" value="lpxB"/>
    <property type="match status" value="1"/>
</dbReference>
<evidence type="ECO:0000256" key="8">
    <source>
        <dbReference type="ARBA" id="ARBA00023098"/>
    </source>
</evidence>
<dbReference type="PANTHER" id="PTHR30372">
    <property type="entry name" value="LIPID-A-DISACCHARIDE SYNTHASE"/>
    <property type="match status" value="1"/>
</dbReference>
<dbReference type="EC" id="2.4.1.182" evidence="2 10"/>
<dbReference type="PANTHER" id="PTHR30372:SF4">
    <property type="entry name" value="LIPID-A-DISACCHARIDE SYNTHASE, MITOCHONDRIAL-RELATED"/>
    <property type="match status" value="1"/>
</dbReference>
<comment type="caution">
    <text evidence="11">The sequence shown here is derived from an EMBL/GenBank/DDBJ whole genome shotgun (WGS) entry which is preliminary data.</text>
</comment>
<evidence type="ECO:0000256" key="4">
    <source>
        <dbReference type="ARBA" id="ARBA00022516"/>
    </source>
</evidence>
<evidence type="ECO:0000256" key="5">
    <source>
        <dbReference type="ARBA" id="ARBA00022556"/>
    </source>
</evidence>
<gene>
    <name evidence="11" type="ORF">E6H01_02775</name>
</gene>
<comment type="function">
    <text evidence="1">Condensation of UDP-2,3-diacylglucosamine and 2,3-diacylglucosamine-1-phosphate to form lipid A disaccharide, a precursor of lipid A, a phosphorylated glycolipid that anchors the lipopolysaccharide to the outer membrane of the cell.</text>
</comment>
<keyword evidence="4" id="KW-0444">Lipid biosynthesis</keyword>
<dbReference type="EMBL" id="VBAL01000025">
    <property type="protein sequence ID" value="TMJ05649.1"/>
    <property type="molecule type" value="Genomic_DNA"/>
</dbReference>
<reference evidence="11 12" key="1">
    <citation type="journal article" date="2019" name="Nat. Microbiol.">
        <title>Mediterranean grassland soil C-N compound turnover is dependent on rainfall and depth, and is mediated by genomically divergent microorganisms.</title>
        <authorList>
            <person name="Diamond S."/>
            <person name="Andeer P.F."/>
            <person name="Li Z."/>
            <person name="Crits-Christoph A."/>
            <person name="Burstein D."/>
            <person name="Anantharaman K."/>
            <person name="Lane K.R."/>
            <person name="Thomas B.C."/>
            <person name="Pan C."/>
            <person name="Northen T.R."/>
            <person name="Banfield J.F."/>
        </authorList>
    </citation>
    <scope>NUCLEOTIDE SEQUENCE [LARGE SCALE GENOMIC DNA]</scope>
    <source>
        <strain evidence="11">NP_4</strain>
    </source>
</reference>
<keyword evidence="7 11" id="KW-0808">Transferase</keyword>